<dbReference type="Gene3D" id="1.10.10.60">
    <property type="entry name" value="Homeodomain-like"/>
    <property type="match status" value="1"/>
</dbReference>
<organism evidence="2 3">
    <name type="scientific">Callorhinchus milii</name>
    <name type="common">Ghost shark</name>
    <dbReference type="NCBI Taxonomy" id="7868"/>
    <lineage>
        <taxon>Eukaryota</taxon>
        <taxon>Metazoa</taxon>
        <taxon>Chordata</taxon>
        <taxon>Craniata</taxon>
        <taxon>Vertebrata</taxon>
        <taxon>Chondrichthyes</taxon>
        <taxon>Holocephali</taxon>
        <taxon>Chimaeriformes</taxon>
        <taxon>Callorhinchidae</taxon>
        <taxon>Callorhinchus</taxon>
    </lineage>
</organism>
<dbReference type="GO" id="GO:0070197">
    <property type="term" value="P:meiotic attachment of telomere to nuclear envelope"/>
    <property type="evidence" value="ECO:0007669"/>
    <property type="project" value="InterPro"/>
</dbReference>
<dbReference type="InterPro" id="IPR042359">
    <property type="entry name" value="TERB1"/>
</dbReference>
<dbReference type="STRING" id="7868.ENSCMIP00000035863"/>
<evidence type="ECO:0000313" key="3">
    <source>
        <dbReference type="Proteomes" id="UP000314986"/>
    </source>
</evidence>
<dbReference type="OMA" id="ECLKHQM"/>
<reference evidence="2" key="4">
    <citation type="submission" date="2025-08" db="UniProtKB">
        <authorList>
            <consortium name="Ensembl"/>
        </authorList>
    </citation>
    <scope>IDENTIFICATION</scope>
</reference>
<dbReference type="SMART" id="SM00717">
    <property type="entry name" value="SANT"/>
    <property type="match status" value="1"/>
</dbReference>
<dbReference type="GeneTree" id="ENSGT00390000005075"/>
<dbReference type="InterPro" id="IPR011989">
    <property type="entry name" value="ARM-like"/>
</dbReference>
<dbReference type="PANTHER" id="PTHR14014:SF0">
    <property type="entry name" value="TELOMERE REPEATS-BINDING BOUQUET FORMATION PROTEIN 1"/>
    <property type="match status" value="1"/>
</dbReference>
<dbReference type="Proteomes" id="UP000314986">
    <property type="component" value="Unassembled WGS sequence"/>
</dbReference>
<accession>A0A4W3JCS9</accession>
<dbReference type="PROSITE" id="PS51294">
    <property type="entry name" value="HTH_MYB"/>
    <property type="match status" value="1"/>
</dbReference>
<dbReference type="SUPFAM" id="SSF46689">
    <property type="entry name" value="Homeodomain-like"/>
    <property type="match status" value="1"/>
</dbReference>
<reference evidence="3" key="2">
    <citation type="journal article" date="2007" name="PLoS Biol.">
        <title>Survey sequencing and comparative analysis of the elephant shark (Callorhinchus milii) genome.</title>
        <authorList>
            <person name="Venkatesh B."/>
            <person name="Kirkness E.F."/>
            <person name="Loh Y.H."/>
            <person name="Halpern A.L."/>
            <person name="Lee A.P."/>
            <person name="Johnson J."/>
            <person name="Dandona N."/>
            <person name="Viswanathan L.D."/>
            <person name="Tay A."/>
            <person name="Venter J.C."/>
            <person name="Strausberg R.L."/>
            <person name="Brenner S."/>
        </authorList>
    </citation>
    <scope>NUCLEOTIDE SEQUENCE [LARGE SCALE GENOMIC DNA]</scope>
</reference>
<keyword evidence="3" id="KW-1185">Reference proteome</keyword>
<protein>
    <recommendedName>
        <fullName evidence="1">HTH myb-type domain-containing protein</fullName>
    </recommendedName>
</protein>
<dbReference type="InterPro" id="IPR001005">
    <property type="entry name" value="SANT/Myb"/>
</dbReference>
<proteinExistence type="predicted"/>
<dbReference type="InterPro" id="IPR017930">
    <property type="entry name" value="Myb_dom"/>
</dbReference>
<name>A0A4W3JCS9_CALMI</name>
<dbReference type="InterPro" id="IPR009057">
    <property type="entry name" value="Homeodomain-like_sf"/>
</dbReference>
<dbReference type="InterPro" id="IPR016024">
    <property type="entry name" value="ARM-type_fold"/>
</dbReference>
<dbReference type="Ensembl" id="ENSCMIT00000036392.1">
    <property type="protein sequence ID" value="ENSCMIP00000035863.1"/>
    <property type="gene ID" value="ENSCMIG00000015169.1"/>
</dbReference>
<dbReference type="SUPFAM" id="SSF48371">
    <property type="entry name" value="ARM repeat"/>
    <property type="match status" value="1"/>
</dbReference>
<dbReference type="Gene3D" id="1.25.10.10">
    <property type="entry name" value="Leucine-rich Repeat Variant"/>
    <property type="match status" value="1"/>
</dbReference>
<evidence type="ECO:0000259" key="1">
    <source>
        <dbReference type="PROSITE" id="PS51294"/>
    </source>
</evidence>
<feature type="domain" description="HTH myb-type" evidence="1">
    <location>
        <begin position="683"/>
        <end position="740"/>
    </location>
</feature>
<dbReference type="PANTHER" id="PTHR14014">
    <property type="entry name" value="TELOMERE REPEATS-BINDING BOUQUET FORMATION PROTEIN 1"/>
    <property type="match status" value="1"/>
</dbReference>
<sequence>MCSNLCVTVTEENQRICTTVFLFARDCLQKYPRQEIIRPICSFVGLTVANNTYAQDCFSNVGGLDTLAEVLVKLIDEAGRNCSTAKLAVILTKTLDSCIAENSSVASRLTEYSIVPKLLMLLSQGNHDFSGKLGIILAIGHCTDSCEDHQYQLLQNNGLPLMIQIVAESQDEEQRKAATFVLQSCQRITERLSDNLIEHSQPRDTLAPCDINYPKNSCLKGYWKFAQEFLSRMKTLENQQEELATNRFMNTRDTEVQKMAAKSSPSVNEELQAYHSVYPGLQQTDNQRKGQAVKHYGETHILDKPCMDSGKIDKLPQPGNTEWKRTIYNCTPIKRNLDYRYAVDGQSKEGSVIRSVGLSHSRDEDRNQCRDRQLVERVRRQIFVEDDVALESIRETTAAAQSRMGGFDRANCIPRTRDASSQWQYGVPIGPHGGSVGSRESTGYLHRNGTSKARGSSGSAQFVASGKERKCSKEHTHDKGYCTSCKERDLFKKPASIMRKRRQHNCIDPLILCSDLINSEAHGNSSPALSNSVETVFRCTGCVKAAPSLNSRSFSRILHLCPYKCDRHKVIQDAEDRYKKSLKKLMSYNKNTAATYRRIVLTPVKECTSRGTDFSSRQILNPLKAAGKHSYTNGQQYQPEPRKELCMSQCKAKVDDQDHTYSFDDDDEHSDTCRYYFKLKERRKKRKRKDFTPEEVTFLIEGVKLMGKHWNSILWSFPFQESRTNVDLAQKYRNLQGKKSDSQQMVRH</sequence>
<dbReference type="AlphaFoldDB" id="A0A4W3JCS9"/>
<dbReference type="InParanoid" id="A0A4W3JCS9"/>
<reference evidence="2" key="5">
    <citation type="submission" date="2025-09" db="UniProtKB">
        <authorList>
            <consortium name="Ensembl"/>
        </authorList>
    </citation>
    <scope>IDENTIFICATION</scope>
</reference>
<reference evidence="3" key="3">
    <citation type="journal article" date="2014" name="Nature">
        <title>Elephant shark genome provides unique insights into gnathostome evolution.</title>
        <authorList>
            <consortium name="International Elephant Shark Genome Sequencing Consortium"/>
            <person name="Venkatesh B."/>
            <person name="Lee A.P."/>
            <person name="Ravi V."/>
            <person name="Maurya A.K."/>
            <person name="Lian M.M."/>
            <person name="Swann J.B."/>
            <person name="Ohta Y."/>
            <person name="Flajnik M.F."/>
            <person name="Sutoh Y."/>
            <person name="Kasahara M."/>
            <person name="Hoon S."/>
            <person name="Gangu V."/>
            <person name="Roy S.W."/>
            <person name="Irimia M."/>
            <person name="Korzh V."/>
            <person name="Kondrychyn I."/>
            <person name="Lim Z.W."/>
            <person name="Tay B.H."/>
            <person name="Tohari S."/>
            <person name="Kong K.W."/>
            <person name="Ho S."/>
            <person name="Lorente-Galdos B."/>
            <person name="Quilez J."/>
            <person name="Marques-Bonet T."/>
            <person name="Raney B.J."/>
            <person name="Ingham P.W."/>
            <person name="Tay A."/>
            <person name="Hillier L.W."/>
            <person name="Minx P."/>
            <person name="Boehm T."/>
            <person name="Wilson R.K."/>
            <person name="Brenner S."/>
            <person name="Warren W.C."/>
        </authorList>
    </citation>
    <scope>NUCLEOTIDE SEQUENCE [LARGE SCALE GENOMIC DNA]</scope>
</reference>
<dbReference type="Pfam" id="PF00249">
    <property type="entry name" value="Myb_DNA-binding"/>
    <property type="match status" value="1"/>
</dbReference>
<dbReference type="GO" id="GO:0007129">
    <property type="term" value="P:homologous chromosome pairing at meiosis"/>
    <property type="evidence" value="ECO:0007669"/>
    <property type="project" value="TreeGrafter"/>
</dbReference>
<reference evidence="3" key="1">
    <citation type="journal article" date="2006" name="Science">
        <title>Ancient noncoding elements conserved in the human genome.</title>
        <authorList>
            <person name="Venkatesh B."/>
            <person name="Kirkness E.F."/>
            <person name="Loh Y.H."/>
            <person name="Halpern A.L."/>
            <person name="Lee A.P."/>
            <person name="Johnson J."/>
            <person name="Dandona N."/>
            <person name="Viswanathan L.D."/>
            <person name="Tay A."/>
            <person name="Venter J.C."/>
            <person name="Strausberg R.L."/>
            <person name="Brenner S."/>
        </authorList>
    </citation>
    <scope>NUCLEOTIDE SEQUENCE [LARGE SCALE GENOMIC DNA]</scope>
</reference>
<evidence type="ECO:0000313" key="2">
    <source>
        <dbReference type="Ensembl" id="ENSCMIP00000035863.1"/>
    </source>
</evidence>